<gene>
    <name evidence="6" type="ORF">E3A20_24120</name>
</gene>
<comment type="caution">
    <text evidence="6">The sequence shown here is derived from an EMBL/GenBank/DDBJ whole genome shotgun (WGS) entry which is preliminary data.</text>
</comment>
<evidence type="ECO:0000256" key="4">
    <source>
        <dbReference type="ARBA" id="ARBA00022833"/>
    </source>
</evidence>
<dbReference type="Gene3D" id="3.40.630.10">
    <property type="entry name" value="Zn peptidases"/>
    <property type="match status" value="1"/>
</dbReference>
<proteinExistence type="predicted"/>
<evidence type="ECO:0000256" key="1">
    <source>
        <dbReference type="ARBA" id="ARBA00001947"/>
    </source>
</evidence>
<evidence type="ECO:0000259" key="5">
    <source>
        <dbReference type="Pfam" id="PF24827"/>
    </source>
</evidence>
<sequence length="299" mass="32462">EVIRGEEPGPIMFTTAALHGDEINGVEIIAKLLQTKELKKIKGTLIAVPILNVFGFNSCSRYLPDRRDLNRSFPGTGKGSLAAQIANVFMEEIASQCTHGIDLHSAAANRENLPQIRATFGDHPDLKQLANAFGAPVVIDSKAKEGTLRAAVKTHKIAYMVYEGGRALRFHPKITSTGLNGILNVMREIKMLEKKSKRKKSKSIIANSSSWLRAPESGIIQTKKSLGKKVKKGEVVATLISAFGDVHQEIIADKPGIIIGATILPLVNKGDAVFHIASFDDVDHAHNIVSSYIIDDDVI</sequence>
<dbReference type="GO" id="GO:0046872">
    <property type="term" value="F:metal ion binding"/>
    <property type="evidence" value="ECO:0007669"/>
    <property type="project" value="UniProtKB-KW"/>
</dbReference>
<feature type="domain" description="Succinylglutamate desuccinylase/Aspartoacylase catalytic" evidence="5">
    <location>
        <begin position="9"/>
        <end position="189"/>
    </location>
</feature>
<dbReference type="InterPro" id="IPR053138">
    <property type="entry name" value="N-alpha-Ac-DABA_deacetylase"/>
</dbReference>
<evidence type="ECO:0000313" key="6">
    <source>
        <dbReference type="EMBL" id="TWW08458.1"/>
    </source>
</evidence>
<reference evidence="6 7" key="2">
    <citation type="submission" date="2019-08" db="EMBL/GenBank/DDBJ databases">
        <authorList>
            <person name="Henke P."/>
        </authorList>
    </citation>
    <scope>NUCLEOTIDE SEQUENCE [LARGE SCALE GENOMIC DNA]</scope>
    <source>
        <strain evidence="6">Phe10_nw2017</strain>
    </source>
</reference>
<reference evidence="6 7" key="1">
    <citation type="submission" date="2019-08" db="EMBL/GenBank/DDBJ databases">
        <title>100 year-old enigma solved: identification of Planctomyces bekefii, the type genus and species of the phylum Planctomycetes.</title>
        <authorList>
            <person name="Svetlana D.N."/>
            <person name="Overmann J."/>
        </authorList>
    </citation>
    <scope>NUCLEOTIDE SEQUENCE [LARGE SCALE GENOMIC DNA]</scope>
    <source>
        <strain evidence="6">Phe10_nw2017</strain>
    </source>
</reference>
<organism evidence="6 7">
    <name type="scientific">Planctomyces bekefii</name>
    <dbReference type="NCBI Taxonomy" id="1653850"/>
    <lineage>
        <taxon>Bacteria</taxon>
        <taxon>Pseudomonadati</taxon>
        <taxon>Planctomycetota</taxon>
        <taxon>Planctomycetia</taxon>
        <taxon>Planctomycetales</taxon>
        <taxon>Planctomycetaceae</taxon>
        <taxon>Planctomyces</taxon>
    </lineage>
</organism>
<dbReference type="AlphaFoldDB" id="A0A5C6M1I2"/>
<dbReference type="Proteomes" id="UP000321083">
    <property type="component" value="Unassembled WGS sequence"/>
</dbReference>
<keyword evidence="7" id="KW-1185">Reference proteome</keyword>
<dbReference type="PANTHER" id="PTHR37326">
    <property type="entry name" value="BLL3975 PROTEIN"/>
    <property type="match status" value="1"/>
</dbReference>
<feature type="non-terminal residue" evidence="6">
    <location>
        <position position="1"/>
    </location>
</feature>
<dbReference type="EMBL" id="SRHE01000659">
    <property type="protein sequence ID" value="TWW08458.1"/>
    <property type="molecule type" value="Genomic_DNA"/>
</dbReference>
<name>A0A5C6M1I2_9PLAN</name>
<protein>
    <submittedName>
        <fullName evidence="6">Succinylglutamate desuccinylase</fullName>
    </submittedName>
</protein>
<evidence type="ECO:0000256" key="3">
    <source>
        <dbReference type="ARBA" id="ARBA00022801"/>
    </source>
</evidence>
<dbReference type="InterPro" id="IPR055438">
    <property type="entry name" value="AstE_AspA_cat"/>
</dbReference>
<dbReference type="CDD" id="cd06251">
    <property type="entry name" value="M14_ASTE_ASPA-like"/>
    <property type="match status" value="1"/>
</dbReference>
<evidence type="ECO:0000313" key="7">
    <source>
        <dbReference type="Proteomes" id="UP000321083"/>
    </source>
</evidence>
<comment type="cofactor">
    <cofactor evidence="1">
        <name>Zn(2+)</name>
        <dbReference type="ChEBI" id="CHEBI:29105"/>
    </cofactor>
</comment>
<keyword evidence="4" id="KW-0862">Zinc</keyword>
<dbReference type="SUPFAM" id="SSF53187">
    <property type="entry name" value="Zn-dependent exopeptidases"/>
    <property type="match status" value="1"/>
</dbReference>
<accession>A0A5C6M1I2</accession>
<dbReference type="PIRSF" id="PIRSF039012">
    <property type="entry name" value="ASP"/>
    <property type="match status" value="1"/>
</dbReference>
<dbReference type="Pfam" id="PF24827">
    <property type="entry name" value="AstE_AspA_cat"/>
    <property type="match status" value="1"/>
</dbReference>
<evidence type="ECO:0000256" key="2">
    <source>
        <dbReference type="ARBA" id="ARBA00022723"/>
    </source>
</evidence>
<keyword evidence="3" id="KW-0378">Hydrolase</keyword>
<dbReference type="GO" id="GO:0016788">
    <property type="term" value="F:hydrolase activity, acting on ester bonds"/>
    <property type="evidence" value="ECO:0007669"/>
    <property type="project" value="InterPro"/>
</dbReference>
<dbReference type="InterPro" id="IPR043795">
    <property type="entry name" value="N-alpha-Ac-DABA-like"/>
</dbReference>
<dbReference type="PANTHER" id="PTHR37326:SF2">
    <property type="entry name" value="SUCCINYLGLUTAMATE DESUCCINYLASE_ASPARTOACYLASE FAMILY PROTEIN"/>
    <property type="match status" value="1"/>
</dbReference>
<dbReference type="GO" id="GO:0016811">
    <property type="term" value="F:hydrolase activity, acting on carbon-nitrogen (but not peptide) bonds, in linear amides"/>
    <property type="evidence" value="ECO:0007669"/>
    <property type="project" value="InterPro"/>
</dbReference>
<keyword evidence="2" id="KW-0479">Metal-binding</keyword>